<dbReference type="Proteomes" id="UP000824120">
    <property type="component" value="Chromosome 4"/>
</dbReference>
<organism evidence="1 2">
    <name type="scientific">Solanum commersonii</name>
    <name type="common">Commerson's wild potato</name>
    <name type="synonym">Commerson's nightshade</name>
    <dbReference type="NCBI Taxonomy" id="4109"/>
    <lineage>
        <taxon>Eukaryota</taxon>
        <taxon>Viridiplantae</taxon>
        <taxon>Streptophyta</taxon>
        <taxon>Embryophyta</taxon>
        <taxon>Tracheophyta</taxon>
        <taxon>Spermatophyta</taxon>
        <taxon>Magnoliopsida</taxon>
        <taxon>eudicotyledons</taxon>
        <taxon>Gunneridae</taxon>
        <taxon>Pentapetalae</taxon>
        <taxon>asterids</taxon>
        <taxon>lamiids</taxon>
        <taxon>Solanales</taxon>
        <taxon>Solanaceae</taxon>
        <taxon>Solanoideae</taxon>
        <taxon>Solaneae</taxon>
        <taxon>Solanum</taxon>
    </lineage>
</organism>
<comment type="caution">
    <text evidence="1">The sequence shown here is derived from an EMBL/GenBank/DDBJ whole genome shotgun (WGS) entry which is preliminary data.</text>
</comment>
<sequence>MDPEQVNPHFADFCVLQSTGFIGNPEFQRHFRKKFTWTSVKILAMEPVGHHSQNDPFSRSNEPQSK</sequence>
<gene>
    <name evidence="1" type="ORF">H5410_019315</name>
</gene>
<proteinExistence type="predicted"/>
<dbReference type="AlphaFoldDB" id="A0A9J5Z5W6"/>
<dbReference type="EMBL" id="JACXVP010000004">
    <property type="protein sequence ID" value="KAG5608034.1"/>
    <property type="molecule type" value="Genomic_DNA"/>
</dbReference>
<accession>A0A9J5Z5W6</accession>
<name>A0A9J5Z5W6_SOLCO</name>
<reference evidence="1 2" key="1">
    <citation type="submission" date="2020-09" db="EMBL/GenBank/DDBJ databases">
        <title>De no assembly of potato wild relative species, Solanum commersonii.</title>
        <authorList>
            <person name="Cho K."/>
        </authorList>
    </citation>
    <scope>NUCLEOTIDE SEQUENCE [LARGE SCALE GENOMIC DNA]</scope>
    <source>
        <strain evidence="1">LZ3.2</strain>
        <tissue evidence="1">Leaf</tissue>
    </source>
</reference>
<evidence type="ECO:0000313" key="1">
    <source>
        <dbReference type="EMBL" id="KAG5608034.1"/>
    </source>
</evidence>
<evidence type="ECO:0000313" key="2">
    <source>
        <dbReference type="Proteomes" id="UP000824120"/>
    </source>
</evidence>
<protein>
    <submittedName>
        <fullName evidence="1">Uncharacterized protein</fullName>
    </submittedName>
</protein>
<keyword evidence="2" id="KW-1185">Reference proteome</keyword>